<dbReference type="EMBL" id="NSKD01000001">
    <property type="protein sequence ID" value="PAU82160.1"/>
    <property type="molecule type" value="Genomic_DNA"/>
</dbReference>
<dbReference type="RefSeq" id="WP_095616256.1">
    <property type="nucleotide sequence ID" value="NZ_NSKD01000001.1"/>
</dbReference>
<keyword evidence="2" id="KW-1185">Reference proteome</keyword>
<dbReference type="InterPro" id="IPR021446">
    <property type="entry name" value="DUF3096"/>
</dbReference>
<reference evidence="1 2" key="1">
    <citation type="submission" date="2017-08" db="EMBL/GenBank/DDBJ databases">
        <title>Halovibrio sewagensis sp. nov., isolated from wastewater of high salinity.</title>
        <authorList>
            <person name="Dong X."/>
            <person name="Zhang G."/>
        </authorList>
    </citation>
    <scope>NUCLEOTIDE SEQUENCE [LARGE SCALE GENOMIC DNA]</scope>
    <source>
        <strain evidence="1 2">YL5-2</strain>
    </source>
</reference>
<comment type="caution">
    <text evidence="1">The sequence shown here is derived from an EMBL/GenBank/DDBJ whole genome shotgun (WGS) entry which is preliminary data.</text>
</comment>
<organism evidence="1 2">
    <name type="scientific">Halovibrio salipaludis</name>
    <dbReference type="NCBI Taxonomy" id="2032626"/>
    <lineage>
        <taxon>Bacteria</taxon>
        <taxon>Pseudomonadati</taxon>
        <taxon>Pseudomonadota</taxon>
        <taxon>Gammaproteobacteria</taxon>
        <taxon>Oceanospirillales</taxon>
        <taxon>Halomonadaceae</taxon>
        <taxon>Halovibrio</taxon>
    </lineage>
</organism>
<evidence type="ECO:0000313" key="1">
    <source>
        <dbReference type="EMBL" id="PAU82160.1"/>
    </source>
</evidence>
<name>A0A2A2FBF4_9GAMM</name>
<proteinExistence type="predicted"/>
<dbReference type="Proteomes" id="UP000218896">
    <property type="component" value="Unassembled WGS sequence"/>
</dbReference>
<protein>
    <recommendedName>
        <fullName evidence="3">DUF3096 domain-containing protein</fullName>
    </recommendedName>
</protein>
<sequence>MTFHIDLAPLISLGAGIGILIFPKLLNYIVAGYLIAMGVLGLMGHGF</sequence>
<dbReference type="AlphaFoldDB" id="A0A2A2FBF4"/>
<dbReference type="Pfam" id="PF11295">
    <property type="entry name" value="DUF3096"/>
    <property type="match status" value="1"/>
</dbReference>
<evidence type="ECO:0008006" key="3">
    <source>
        <dbReference type="Google" id="ProtNLM"/>
    </source>
</evidence>
<accession>A0A2A2FBF4</accession>
<gene>
    <name evidence="1" type="ORF">CK501_03140</name>
</gene>
<evidence type="ECO:0000313" key="2">
    <source>
        <dbReference type="Proteomes" id="UP000218896"/>
    </source>
</evidence>